<dbReference type="GO" id="GO:0005886">
    <property type="term" value="C:plasma membrane"/>
    <property type="evidence" value="ECO:0007669"/>
    <property type="project" value="TreeGrafter"/>
</dbReference>
<reference evidence="3 4" key="1">
    <citation type="journal article" date="2019" name="Sci. Rep.">
        <title>Orb-weaving spider Araneus ventricosus genome elucidates the spidroin gene catalogue.</title>
        <authorList>
            <person name="Kono N."/>
            <person name="Nakamura H."/>
            <person name="Ohtoshi R."/>
            <person name="Moran D.A.P."/>
            <person name="Shinohara A."/>
            <person name="Yoshida Y."/>
            <person name="Fujiwara M."/>
            <person name="Mori M."/>
            <person name="Tomita M."/>
            <person name="Arakawa K."/>
        </authorList>
    </citation>
    <scope>NUCLEOTIDE SEQUENCE [LARGE SCALE GENOMIC DNA]</scope>
</reference>
<dbReference type="InterPro" id="IPR000718">
    <property type="entry name" value="Peptidase_M13"/>
</dbReference>
<dbReference type="Proteomes" id="UP000499080">
    <property type="component" value="Unassembled WGS sequence"/>
</dbReference>
<organism evidence="3 4">
    <name type="scientific">Araneus ventricosus</name>
    <name type="common">Orbweaver spider</name>
    <name type="synonym">Epeira ventricosa</name>
    <dbReference type="NCBI Taxonomy" id="182803"/>
    <lineage>
        <taxon>Eukaryota</taxon>
        <taxon>Metazoa</taxon>
        <taxon>Ecdysozoa</taxon>
        <taxon>Arthropoda</taxon>
        <taxon>Chelicerata</taxon>
        <taxon>Arachnida</taxon>
        <taxon>Araneae</taxon>
        <taxon>Araneomorphae</taxon>
        <taxon>Entelegynae</taxon>
        <taxon>Araneoidea</taxon>
        <taxon>Araneidae</taxon>
        <taxon>Araneus</taxon>
    </lineage>
</organism>
<keyword evidence="4" id="KW-1185">Reference proteome</keyword>
<dbReference type="SUPFAM" id="SSF55486">
    <property type="entry name" value="Metalloproteases ('zincins'), catalytic domain"/>
    <property type="match status" value="1"/>
</dbReference>
<dbReference type="Gene3D" id="3.40.390.10">
    <property type="entry name" value="Collagenase (Catalytic Domain)"/>
    <property type="match status" value="1"/>
</dbReference>
<proteinExistence type="inferred from homology"/>
<dbReference type="GO" id="GO:0016485">
    <property type="term" value="P:protein processing"/>
    <property type="evidence" value="ECO:0007669"/>
    <property type="project" value="TreeGrafter"/>
</dbReference>
<evidence type="ECO:0000313" key="3">
    <source>
        <dbReference type="EMBL" id="GBM07395.1"/>
    </source>
</evidence>
<dbReference type="PANTHER" id="PTHR11733">
    <property type="entry name" value="ZINC METALLOPROTEASE FAMILY M13 NEPRILYSIN-RELATED"/>
    <property type="match status" value="1"/>
</dbReference>
<dbReference type="PROSITE" id="PS51885">
    <property type="entry name" value="NEPRILYSIN"/>
    <property type="match status" value="1"/>
</dbReference>
<dbReference type="Pfam" id="PF05649">
    <property type="entry name" value="Peptidase_M13_N"/>
    <property type="match status" value="1"/>
</dbReference>
<dbReference type="PANTHER" id="PTHR11733:SF208">
    <property type="entry name" value="PEPTIDASE M13 C-TERMINAL DOMAIN-CONTAINING PROTEIN"/>
    <property type="match status" value="1"/>
</dbReference>
<protein>
    <submittedName>
        <fullName evidence="3">Neprilysin-11</fullName>
    </submittedName>
</protein>
<dbReference type="InterPro" id="IPR042089">
    <property type="entry name" value="Peptidase_M13_dom_2"/>
</dbReference>
<dbReference type="OrthoDB" id="6423049at2759"/>
<evidence type="ECO:0000256" key="1">
    <source>
        <dbReference type="ARBA" id="ARBA00007357"/>
    </source>
</evidence>
<evidence type="ECO:0000313" key="4">
    <source>
        <dbReference type="Proteomes" id="UP000499080"/>
    </source>
</evidence>
<dbReference type="AlphaFoldDB" id="A0A4Y2CVU4"/>
<accession>A0A4Y2CVU4</accession>
<dbReference type="GO" id="GO:0004222">
    <property type="term" value="F:metalloendopeptidase activity"/>
    <property type="evidence" value="ECO:0007669"/>
    <property type="project" value="InterPro"/>
</dbReference>
<dbReference type="InterPro" id="IPR024079">
    <property type="entry name" value="MetalloPept_cat_dom_sf"/>
</dbReference>
<dbReference type="Gene3D" id="1.10.1380.10">
    <property type="entry name" value="Neutral endopeptidase , domain2"/>
    <property type="match status" value="1"/>
</dbReference>
<comment type="similarity">
    <text evidence="1">Belongs to the peptidase M13 family.</text>
</comment>
<dbReference type="EMBL" id="BGPR01000242">
    <property type="protein sequence ID" value="GBM07395.1"/>
    <property type="molecule type" value="Genomic_DNA"/>
</dbReference>
<gene>
    <name evidence="3" type="primary">nep-11_2</name>
    <name evidence="3" type="ORF">AVEN_26473_1</name>
</gene>
<name>A0A4Y2CVU4_ARAVE</name>
<sequence length="383" mass="43155">MKVLMTPFSSLRNKFKEKTTLEKTLICALLLLSFLLIGLTIALIISHTKKQGNSRQTIRNSLDLSVDPCNDFYSYCCGGWEKNHQIPPDMKKYGAIEELKMKVLYQLKDIFENKESQGLAARNMLNFYRSCINTSSIENRGPSPFLKFIGEWGGWPVIDTNWSSKHFHPFTALANIQLKTGWGYILPLSVITDPKNSSRKLIEIDQAPLIISDSILLKGYEESSQKELKIFEKLFIKLATMLGSTQSNFNADFYSIVDLETRMLQHKYTVSSPTGGHRKYTDISCCRISKQELASPVGIVMVGLWTPPEVIVRAPLGGVGPWPADWLLVLRPQYSKLLRRLSFRIPDAKAGQGYPYLSGYTVAGIIACNECIDSDDKSSEHLP</sequence>
<evidence type="ECO:0000259" key="2">
    <source>
        <dbReference type="Pfam" id="PF05649"/>
    </source>
</evidence>
<comment type="caution">
    <text evidence="3">The sequence shown here is derived from an EMBL/GenBank/DDBJ whole genome shotgun (WGS) entry which is preliminary data.</text>
</comment>
<feature type="domain" description="Peptidase M13 N-terminal" evidence="2">
    <location>
        <begin position="68"/>
        <end position="267"/>
    </location>
</feature>
<dbReference type="InterPro" id="IPR008753">
    <property type="entry name" value="Peptidase_M13_N"/>
</dbReference>